<organism evidence="1 2">
    <name type="scientific">Gymnopilus dilepis</name>
    <dbReference type="NCBI Taxonomy" id="231916"/>
    <lineage>
        <taxon>Eukaryota</taxon>
        <taxon>Fungi</taxon>
        <taxon>Dikarya</taxon>
        <taxon>Basidiomycota</taxon>
        <taxon>Agaricomycotina</taxon>
        <taxon>Agaricomycetes</taxon>
        <taxon>Agaricomycetidae</taxon>
        <taxon>Agaricales</taxon>
        <taxon>Agaricineae</taxon>
        <taxon>Hymenogastraceae</taxon>
        <taxon>Gymnopilus</taxon>
    </lineage>
</organism>
<proteinExistence type="predicted"/>
<evidence type="ECO:0000313" key="1">
    <source>
        <dbReference type="EMBL" id="PPQ96583.1"/>
    </source>
</evidence>
<evidence type="ECO:0000313" key="2">
    <source>
        <dbReference type="Proteomes" id="UP000284706"/>
    </source>
</evidence>
<sequence length="316" mass="35318">MHLNQRSTGPETLPYELVEQIITEAWLSSMSSAQRAAFMKTILYASKSWSVMLTKISTRYLYISSSLLGLRWWSFDGSGPSSQRGLAELSSHSSCFSPNGIIIALKITDNPCSSTPDRLQRKAFREVFTVFQALSYTPDLRSFVVEFFDPTETKAFITSRLSVIRMEVEYTFPNSLPRWLVEHLGLSDKSKKDRTRHSPWDLPDIYRVSSPTLGTACLGDILMLLPHLEPSQESFGIIVKILSTSENISHKSFLLHGPLSDVYGSTSGATDLEGQLSVKGMALGVVFEVDSPLEDVRPQNATHLTREVHVLKERVG</sequence>
<comment type="caution">
    <text evidence="1">The sequence shown here is derived from an EMBL/GenBank/DDBJ whole genome shotgun (WGS) entry which is preliminary data.</text>
</comment>
<name>A0A409Y0V6_9AGAR</name>
<protein>
    <submittedName>
        <fullName evidence="1">Uncharacterized protein</fullName>
    </submittedName>
</protein>
<dbReference type="OrthoDB" id="2836053at2759"/>
<reference evidence="1 2" key="1">
    <citation type="journal article" date="2018" name="Evol. Lett.">
        <title>Horizontal gene cluster transfer increased hallucinogenic mushroom diversity.</title>
        <authorList>
            <person name="Reynolds H.T."/>
            <person name="Vijayakumar V."/>
            <person name="Gluck-Thaler E."/>
            <person name="Korotkin H.B."/>
            <person name="Matheny P.B."/>
            <person name="Slot J.C."/>
        </authorList>
    </citation>
    <scope>NUCLEOTIDE SEQUENCE [LARGE SCALE GENOMIC DNA]</scope>
    <source>
        <strain evidence="1 2">SRW20</strain>
    </source>
</reference>
<dbReference type="InParanoid" id="A0A409Y0V6"/>
<keyword evidence="2" id="KW-1185">Reference proteome</keyword>
<gene>
    <name evidence="1" type="ORF">CVT26_006320</name>
</gene>
<dbReference type="AlphaFoldDB" id="A0A409Y0V6"/>
<dbReference type="EMBL" id="NHYE01001350">
    <property type="protein sequence ID" value="PPQ96583.1"/>
    <property type="molecule type" value="Genomic_DNA"/>
</dbReference>
<dbReference type="Proteomes" id="UP000284706">
    <property type="component" value="Unassembled WGS sequence"/>
</dbReference>
<accession>A0A409Y0V6</accession>